<protein>
    <submittedName>
        <fullName evidence="1">Uncharacterized protein</fullName>
    </submittedName>
</protein>
<evidence type="ECO:0000313" key="2">
    <source>
        <dbReference type="Proteomes" id="UP000821865"/>
    </source>
</evidence>
<comment type="caution">
    <text evidence="1">The sequence shown here is derived from an EMBL/GenBank/DDBJ whole genome shotgun (WGS) entry which is preliminary data.</text>
</comment>
<reference evidence="1" key="1">
    <citation type="submission" date="2020-05" db="EMBL/GenBank/DDBJ databases">
        <title>Large-scale comparative analyses of tick genomes elucidate their genetic diversity and vector capacities.</title>
        <authorList>
            <person name="Jia N."/>
            <person name="Wang J."/>
            <person name="Shi W."/>
            <person name="Du L."/>
            <person name="Sun Y."/>
            <person name="Zhan W."/>
            <person name="Jiang J."/>
            <person name="Wang Q."/>
            <person name="Zhang B."/>
            <person name="Ji P."/>
            <person name="Sakyi L.B."/>
            <person name="Cui X."/>
            <person name="Yuan T."/>
            <person name="Jiang B."/>
            <person name="Yang W."/>
            <person name="Lam T.T.-Y."/>
            <person name="Chang Q."/>
            <person name="Ding S."/>
            <person name="Wang X."/>
            <person name="Zhu J."/>
            <person name="Ruan X."/>
            <person name="Zhao L."/>
            <person name="Wei J."/>
            <person name="Que T."/>
            <person name="Du C."/>
            <person name="Cheng J."/>
            <person name="Dai P."/>
            <person name="Han X."/>
            <person name="Huang E."/>
            <person name="Gao Y."/>
            <person name="Liu J."/>
            <person name="Shao H."/>
            <person name="Ye R."/>
            <person name="Li L."/>
            <person name="Wei W."/>
            <person name="Wang X."/>
            <person name="Wang C."/>
            <person name="Yang T."/>
            <person name="Huo Q."/>
            <person name="Li W."/>
            <person name="Guo W."/>
            <person name="Chen H."/>
            <person name="Zhou L."/>
            <person name="Ni X."/>
            <person name="Tian J."/>
            <person name="Zhou Y."/>
            <person name="Sheng Y."/>
            <person name="Liu T."/>
            <person name="Pan Y."/>
            <person name="Xia L."/>
            <person name="Li J."/>
            <person name="Zhao F."/>
            <person name="Cao W."/>
        </authorList>
    </citation>
    <scope>NUCLEOTIDE SEQUENCE</scope>
    <source>
        <strain evidence="1">Dsil-2018</strain>
    </source>
</reference>
<dbReference type="Proteomes" id="UP000821865">
    <property type="component" value="Chromosome 11"/>
</dbReference>
<sequence length="681" mass="75370">MSTELLHPSLPQRGAGGDRGDSDRNTGCPRVIAFGPPAQRQRGESDTPGFAGVFESAPVTGALTVPLAEGRKHWRVHADNRASGRRAGRGEGGVRKAGIFISILLGASILIKLLSLADETIAWRHSHAFVHKSRLLSKFRALCESHACHQYAWELQSSVDATRNPCHSLYDYVCGRWRHGGNAVQSVRSVAEGRLMQQAQLSALSLNDSAVTSDATSEKVAGLIRSCIQARRDPSELAAFLRERGVLPYHWNGPQGLLDTLVNLSVKWDIHIWFYLHVVSAYNFIPVVSIRRSQPLDEWTGRFRKTGKTKKYKRHIERVLRTLGLANESLDEAVMRVSSMDALVSQMLQSADAEPDSGALVVDIETMAETYTPAVTAHMWLGALQANEILGLNISRESLVEVQSSRVLRLVNTLFNFGNHMQEYIAEHIAYRVFIDIGWMVDDSYSVVHGRSVQFTTDRITTRCLRQVEKMTGVAWFSLLTTFHKDDHLLSSVLNLAVPPNIAAAITVPSEVSFSEDVLPPLQSSFFADWLTYKKTRHELASAGLYNILRLNGVEAGAWYRDMNLTVEPLVFSYPFFHSQLHPVVNYAGAGRLLARASLGFASPSATTSTAEHRAVAIALHALRNTPVGRGYPSSNIQDELFFMASCYAVCDAGHAARQMCDEPVKRLQSFRTAFTCTLPT</sequence>
<proteinExistence type="predicted"/>
<organism evidence="1 2">
    <name type="scientific">Dermacentor silvarum</name>
    <name type="common">Tick</name>
    <dbReference type="NCBI Taxonomy" id="543639"/>
    <lineage>
        <taxon>Eukaryota</taxon>
        <taxon>Metazoa</taxon>
        <taxon>Ecdysozoa</taxon>
        <taxon>Arthropoda</taxon>
        <taxon>Chelicerata</taxon>
        <taxon>Arachnida</taxon>
        <taxon>Acari</taxon>
        <taxon>Parasitiformes</taxon>
        <taxon>Ixodida</taxon>
        <taxon>Ixodoidea</taxon>
        <taxon>Ixodidae</taxon>
        <taxon>Rhipicephalinae</taxon>
        <taxon>Dermacentor</taxon>
    </lineage>
</organism>
<accession>A0ACB8DHS4</accession>
<gene>
    <name evidence="1" type="ORF">HPB49_002203</name>
</gene>
<evidence type="ECO:0000313" key="1">
    <source>
        <dbReference type="EMBL" id="KAH7970267.1"/>
    </source>
</evidence>
<dbReference type="EMBL" id="CM023480">
    <property type="protein sequence ID" value="KAH7970267.1"/>
    <property type="molecule type" value="Genomic_DNA"/>
</dbReference>
<keyword evidence="2" id="KW-1185">Reference proteome</keyword>
<name>A0ACB8DHS4_DERSI</name>